<dbReference type="AlphaFoldDB" id="Q26308"/>
<protein>
    <submittedName>
        <fullName evidence="1">Stage-specific small polypeptide protein</fullName>
    </submittedName>
</protein>
<feature type="non-terminal residue" evidence="1">
    <location>
        <position position="48"/>
    </location>
</feature>
<dbReference type="EMBL" id="S64221">
    <property type="protein sequence ID" value="AAD13951.1"/>
    <property type="molecule type" value="mRNA"/>
</dbReference>
<sequence length="48" mass="5339">TNAIIRTVSVLYWYEKLPVAAGPTHALCCWFLPHTAGIWKVGSDDLHS</sequence>
<name>Q26308_9TRYP</name>
<evidence type="ECO:0000313" key="1">
    <source>
        <dbReference type="EMBL" id="AAD13951.1"/>
    </source>
</evidence>
<organism evidence="1">
    <name type="scientific">Trypanosoma brucei</name>
    <dbReference type="NCBI Taxonomy" id="5691"/>
    <lineage>
        <taxon>Eukaryota</taxon>
        <taxon>Discoba</taxon>
        <taxon>Euglenozoa</taxon>
        <taxon>Kinetoplastea</taxon>
        <taxon>Metakinetoplastina</taxon>
        <taxon>Trypanosomatida</taxon>
        <taxon>Trypanosomatidae</taxon>
        <taxon>Trypanosoma</taxon>
    </lineage>
</organism>
<reference evidence="1" key="1">
    <citation type="journal article" date="1993" name="Mol. Biochem. Parasitol.">
        <title>Stage-specific differential polyadenylation of mini-exon derived RNA in African trypanosomes.</title>
        <authorList>
            <person name="Pelle R."/>
            <person name="Murphy N.B."/>
        </authorList>
    </citation>
    <scope>NUCLEOTIDE SEQUENCE</scope>
</reference>
<accession>Q26308</accession>
<proteinExistence type="evidence at transcript level"/>